<gene>
    <name evidence="3" type="ORF">CLV96_3966</name>
</gene>
<feature type="domain" description="GmrSD restriction endonucleases N-terminal" evidence="1">
    <location>
        <begin position="21"/>
        <end position="237"/>
    </location>
</feature>
<dbReference type="InterPro" id="IPR011089">
    <property type="entry name" value="GmrSD_C"/>
</dbReference>
<sequence>MDNIDKTRLSIVGIGKMVIDGKLTVPPYQRSYSWEEKQVIEYLEDINNAITNTKKDYFLGPIVVIDTKNNSNEIVDGQQRIATTTIILSAIRDLLKESSIEINLERSKIIEDTYLFKKDILTLELKPNLRLNLEDDIFFKEFVLSPNKSSKSFRSSKPSHTKLQQAYEKSKHFLKKNVLSAARNYNELLKWQSFLENNIKVIWIQVEDYSYAYTIFETLNDRGLDLTVTDLLKNLIFSKSGNQIQLAQENWTSMLTNLESFGKNNIKVDFIRHFWASKHGLTREKDLYSKIKNHINNSTEAIELADQLNLSSDLYISLLNPEHPSWSSFPLSTKHNISILNMLGMSQNRPLLLAILLHFDVKHISISLKNLVNWAVRFIITGSLGSSLLEQNFALNAKLVSDKKIKNSEQLFEAMKEAIPTDKEFEDEFKIATIKRSDLAIYILSKSEQAKKGDKNPEEIPNTIDGTVNVEHILPKTLTPSWQTKWSEDKAKSYINRIGNLCLLRTKLNSKIGNADFSSKIKVYSKSNFELTKSLKEYHDWTATNIEARQMDLAKLAVKIWPRRIDH</sequence>
<organism evidence="3 4">
    <name type="scientific">Leptospira meyeri</name>
    <dbReference type="NCBI Taxonomy" id="29508"/>
    <lineage>
        <taxon>Bacteria</taxon>
        <taxon>Pseudomonadati</taxon>
        <taxon>Spirochaetota</taxon>
        <taxon>Spirochaetia</taxon>
        <taxon>Leptospirales</taxon>
        <taxon>Leptospiraceae</taxon>
        <taxon>Leptospira</taxon>
    </lineage>
</organism>
<evidence type="ECO:0000259" key="2">
    <source>
        <dbReference type="Pfam" id="PF07510"/>
    </source>
</evidence>
<dbReference type="AlphaFoldDB" id="A0A4R8MLL0"/>
<dbReference type="RefSeq" id="WP_040917011.1">
    <property type="nucleotide sequence ID" value="NZ_SORO01000008.1"/>
</dbReference>
<protein>
    <submittedName>
        <fullName evidence="3">Uncharacterized protein with ParB-like and HNH nuclease domain</fullName>
    </submittedName>
</protein>
<evidence type="ECO:0000313" key="4">
    <source>
        <dbReference type="Proteomes" id="UP000294684"/>
    </source>
</evidence>
<proteinExistence type="predicted"/>
<dbReference type="EMBL" id="SORO01000008">
    <property type="protein sequence ID" value="TDY66249.1"/>
    <property type="molecule type" value="Genomic_DNA"/>
</dbReference>
<feature type="domain" description="GmrSD restriction endonucleases C-terminal" evidence="2">
    <location>
        <begin position="420"/>
        <end position="555"/>
    </location>
</feature>
<keyword evidence="4" id="KW-1185">Reference proteome</keyword>
<comment type="caution">
    <text evidence="3">The sequence shown here is derived from an EMBL/GenBank/DDBJ whole genome shotgun (WGS) entry which is preliminary data.</text>
</comment>
<dbReference type="GeneID" id="79829205"/>
<dbReference type="OrthoDB" id="9798761at2"/>
<name>A0A4R8MLL0_LEPME</name>
<dbReference type="PANTHER" id="PTHR35149">
    <property type="entry name" value="SLL5132 PROTEIN"/>
    <property type="match status" value="1"/>
</dbReference>
<evidence type="ECO:0000259" key="1">
    <source>
        <dbReference type="Pfam" id="PF03235"/>
    </source>
</evidence>
<dbReference type="InterPro" id="IPR004919">
    <property type="entry name" value="GmrSD_N"/>
</dbReference>
<dbReference type="PANTHER" id="PTHR35149:SF2">
    <property type="entry name" value="DUF262 DOMAIN-CONTAINING PROTEIN"/>
    <property type="match status" value="1"/>
</dbReference>
<evidence type="ECO:0000313" key="3">
    <source>
        <dbReference type="EMBL" id="TDY66249.1"/>
    </source>
</evidence>
<dbReference type="Pfam" id="PF07510">
    <property type="entry name" value="GmrSD_C"/>
    <property type="match status" value="1"/>
</dbReference>
<dbReference type="STRING" id="1193051.LEP1GSC017_0437"/>
<dbReference type="Proteomes" id="UP000294684">
    <property type="component" value="Unassembled WGS sequence"/>
</dbReference>
<dbReference type="Pfam" id="PF03235">
    <property type="entry name" value="GmrSD_N"/>
    <property type="match status" value="1"/>
</dbReference>
<reference evidence="3 4" key="1">
    <citation type="submission" date="2019-03" db="EMBL/GenBank/DDBJ databases">
        <title>Genomic Encyclopedia of Archaeal and Bacterial Type Strains, Phase II (KMG-II): from individual species to whole genera.</title>
        <authorList>
            <person name="Goeker M."/>
        </authorList>
    </citation>
    <scope>NUCLEOTIDE SEQUENCE [LARGE SCALE GENOMIC DNA]</scope>
    <source>
        <strain evidence="3 4">DSM 21537</strain>
    </source>
</reference>
<accession>A0A4R8MLL0</accession>